<dbReference type="Gene3D" id="3.40.430.10">
    <property type="entry name" value="Dihydrofolate Reductase, subunit A"/>
    <property type="match status" value="1"/>
</dbReference>
<dbReference type="PANTHER" id="PTHR48069:SF3">
    <property type="entry name" value="DIHYDROFOLATE REDUCTASE"/>
    <property type="match status" value="1"/>
</dbReference>
<comment type="similarity">
    <text evidence="7">Belongs to the dihydrofolate reductase family.</text>
</comment>
<evidence type="ECO:0000256" key="6">
    <source>
        <dbReference type="ARBA" id="ARBA00048873"/>
    </source>
</evidence>
<dbReference type="EC" id="1.5.1.3" evidence="2"/>
<evidence type="ECO:0000313" key="9">
    <source>
        <dbReference type="EnsemblMetazoa" id="OVOC1156a.1"/>
    </source>
</evidence>
<proteinExistence type="inferred from homology"/>
<dbReference type="GO" id="GO:0046452">
    <property type="term" value="P:dihydrofolate metabolic process"/>
    <property type="evidence" value="ECO:0007669"/>
    <property type="project" value="TreeGrafter"/>
</dbReference>
<dbReference type="PANTHER" id="PTHR48069">
    <property type="entry name" value="DIHYDROFOLATE REDUCTASE"/>
    <property type="match status" value="1"/>
</dbReference>
<dbReference type="GO" id="GO:0005739">
    <property type="term" value="C:mitochondrion"/>
    <property type="evidence" value="ECO:0007669"/>
    <property type="project" value="TreeGrafter"/>
</dbReference>
<evidence type="ECO:0000256" key="2">
    <source>
        <dbReference type="ARBA" id="ARBA00012856"/>
    </source>
</evidence>
<dbReference type="GO" id="GO:0050661">
    <property type="term" value="F:NADP binding"/>
    <property type="evidence" value="ECO:0007669"/>
    <property type="project" value="InterPro"/>
</dbReference>
<dbReference type="SUPFAM" id="SSF53597">
    <property type="entry name" value="Dihydrofolate reductase-like"/>
    <property type="match status" value="1"/>
</dbReference>
<dbReference type="PROSITE" id="PS51330">
    <property type="entry name" value="DHFR_2"/>
    <property type="match status" value="1"/>
</dbReference>
<dbReference type="GO" id="GO:0046654">
    <property type="term" value="P:tetrahydrofolate biosynthetic process"/>
    <property type="evidence" value="ECO:0007669"/>
    <property type="project" value="InterPro"/>
</dbReference>
<keyword evidence="4" id="KW-0521">NADP</keyword>
<dbReference type="Pfam" id="PF00186">
    <property type="entry name" value="DHFR_1"/>
    <property type="match status" value="1"/>
</dbReference>
<dbReference type="InterPro" id="IPR024072">
    <property type="entry name" value="DHFR-like_dom_sf"/>
</dbReference>
<dbReference type="AlphaFoldDB" id="A0A8R1XMC4"/>
<reference evidence="10" key="1">
    <citation type="submission" date="2013-10" db="EMBL/GenBank/DDBJ databases">
        <title>Genome sequencing of Onchocerca volvulus.</title>
        <authorList>
            <person name="Cotton J."/>
            <person name="Tsai J."/>
            <person name="Stanley E."/>
            <person name="Tracey A."/>
            <person name="Holroyd N."/>
            <person name="Lustigman S."/>
            <person name="Berriman M."/>
        </authorList>
    </citation>
    <scope>NUCLEOTIDE SEQUENCE</scope>
</reference>
<dbReference type="GO" id="GO:0046655">
    <property type="term" value="P:folic acid metabolic process"/>
    <property type="evidence" value="ECO:0007669"/>
    <property type="project" value="TreeGrafter"/>
</dbReference>
<comment type="catalytic activity">
    <reaction evidence="6">
        <text>(6S)-5,6,7,8-tetrahydrofolate + NADP(+) = 7,8-dihydrofolate + NADPH + H(+)</text>
        <dbReference type="Rhea" id="RHEA:15009"/>
        <dbReference type="ChEBI" id="CHEBI:15378"/>
        <dbReference type="ChEBI" id="CHEBI:57451"/>
        <dbReference type="ChEBI" id="CHEBI:57453"/>
        <dbReference type="ChEBI" id="CHEBI:57783"/>
        <dbReference type="ChEBI" id="CHEBI:58349"/>
        <dbReference type="EC" id="1.5.1.3"/>
    </reaction>
</comment>
<evidence type="ECO:0000256" key="3">
    <source>
        <dbReference type="ARBA" id="ARBA00022563"/>
    </source>
</evidence>
<keyword evidence="10" id="KW-1185">Reference proteome</keyword>
<dbReference type="GO" id="GO:0006730">
    <property type="term" value="P:one-carbon metabolic process"/>
    <property type="evidence" value="ECO:0007669"/>
    <property type="project" value="UniProtKB-KW"/>
</dbReference>
<dbReference type="Proteomes" id="UP000024404">
    <property type="component" value="Unassembled WGS sequence"/>
</dbReference>
<dbReference type="PROSITE" id="PS00075">
    <property type="entry name" value="DHFR_1"/>
    <property type="match status" value="1"/>
</dbReference>
<dbReference type="InterPro" id="IPR001796">
    <property type="entry name" value="DHFR_dom"/>
</dbReference>
<reference evidence="9" key="2">
    <citation type="submission" date="2022-06" db="UniProtKB">
        <authorList>
            <consortium name="EnsemblMetazoa"/>
        </authorList>
    </citation>
    <scope>IDENTIFICATION</scope>
</reference>
<dbReference type="GO" id="GO:0004146">
    <property type="term" value="F:dihydrofolate reductase activity"/>
    <property type="evidence" value="ECO:0007669"/>
    <property type="project" value="UniProtKB-EC"/>
</dbReference>
<feature type="domain" description="DHFR" evidence="8">
    <location>
        <begin position="7"/>
        <end position="180"/>
    </location>
</feature>
<evidence type="ECO:0000256" key="5">
    <source>
        <dbReference type="ARBA" id="ARBA00023002"/>
    </source>
</evidence>
<dbReference type="EnsemblMetazoa" id="OVOC1156a.1">
    <property type="protein sequence ID" value="OVOC1156a.1"/>
    <property type="gene ID" value="WBGene00237965"/>
</dbReference>
<comment type="pathway">
    <text evidence="1">Cofactor biosynthesis; tetrahydrofolate biosynthesis; 5,6,7,8-tetrahydrofolate from 7,8-dihydrofolate: step 1/1.</text>
</comment>
<dbReference type="EMBL" id="CMVM020000024">
    <property type="status" value="NOT_ANNOTATED_CDS"/>
    <property type="molecule type" value="Genomic_DNA"/>
</dbReference>
<evidence type="ECO:0000259" key="8">
    <source>
        <dbReference type="PROSITE" id="PS51330"/>
    </source>
</evidence>
<keyword evidence="5" id="KW-0560">Oxidoreductase</keyword>
<dbReference type="PRINTS" id="PR00070">
    <property type="entry name" value="DHFR"/>
</dbReference>
<dbReference type="InterPro" id="IPR017925">
    <property type="entry name" value="DHFR_CS"/>
</dbReference>
<evidence type="ECO:0000313" key="10">
    <source>
        <dbReference type="Proteomes" id="UP000024404"/>
    </source>
</evidence>
<sequence length="186" mass="21162">MMVITIPMNIIVAMDSCGGIGRNGDLPWRLPAELARFGKLTTSTRDSNKKNAVIMGRKVWESIPPKFRPLKNRLNIVLSTSMEEVIDKNIIVARSFESAVTLLQNMENIETIWNIGGRAVYELGLSSPLLHQLYITRVEGDFQADVFFPEVDYSRFIKSTESEEVHEENNIKYKYEVYTIKTDATA</sequence>
<evidence type="ECO:0000256" key="1">
    <source>
        <dbReference type="ARBA" id="ARBA00004903"/>
    </source>
</evidence>
<dbReference type="CDD" id="cd00209">
    <property type="entry name" value="DHFR"/>
    <property type="match status" value="1"/>
</dbReference>
<protein>
    <recommendedName>
        <fullName evidence="2">dihydrofolate reductase</fullName>
        <ecNumber evidence="2">1.5.1.3</ecNumber>
    </recommendedName>
</protein>
<dbReference type="InterPro" id="IPR012259">
    <property type="entry name" value="DHFR"/>
</dbReference>
<evidence type="ECO:0000256" key="4">
    <source>
        <dbReference type="ARBA" id="ARBA00022857"/>
    </source>
</evidence>
<organism evidence="9 10">
    <name type="scientific">Onchocerca volvulus</name>
    <dbReference type="NCBI Taxonomy" id="6282"/>
    <lineage>
        <taxon>Eukaryota</taxon>
        <taxon>Metazoa</taxon>
        <taxon>Ecdysozoa</taxon>
        <taxon>Nematoda</taxon>
        <taxon>Chromadorea</taxon>
        <taxon>Rhabditida</taxon>
        <taxon>Spirurina</taxon>
        <taxon>Spiruromorpha</taxon>
        <taxon>Filarioidea</taxon>
        <taxon>Onchocercidae</taxon>
        <taxon>Onchocerca</taxon>
    </lineage>
</organism>
<name>A0A8R1XMC4_ONCVO</name>
<keyword evidence="3" id="KW-0554">One-carbon metabolism</keyword>
<evidence type="ECO:0000256" key="7">
    <source>
        <dbReference type="RuleBase" id="RU004474"/>
    </source>
</evidence>
<accession>A0A8R1XMC4</accession>